<dbReference type="AlphaFoldDB" id="A0A4C1X8M1"/>
<proteinExistence type="predicted"/>
<protein>
    <submittedName>
        <fullName evidence="2">Uncharacterized protein</fullName>
    </submittedName>
</protein>
<comment type="caution">
    <text evidence="2">The sequence shown here is derived from an EMBL/GenBank/DDBJ whole genome shotgun (WGS) entry which is preliminary data.</text>
</comment>
<organism evidence="2 3">
    <name type="scientific">Eumeta variegata</name>
    <name type="common">Bagworm moth</name>
    <name type="synonym">Eumeta japonica</name>
    <dbReference type="NCBI Taxonomy" id="151549"/>
    <lineage>
        <taxon>Eukaryota</taxon>
        <taxon>Metazoa</taxon>
        <taxon>Ecdysozoa</taxon>
        <taxon>Arthropoda</taxon>
        <taxon>Hexapoda</taxon>
        <taxon>Insecta</taxon>
        <taxon>Pterygota</taxon>
        <taxon>Neoptera</taxon>
        <taxon>Endopterygota</taxon>
        <taxon>Lepidoptera</taxon>
        <taxon>Glossata</taxon>
        <taxon>Ditrysia</taxon>
        <taxon>Tineoidea</taxon>
        <taxon>Psychidae</taxon>
        <taxon>Oiketicinae</taxon>
        <taxon>Eumeta</taxon>
    </lineage>
</organism>
<dbReference type="Proteomes" id="UP000299102">
    <property type="component" value="Unassembled WGS sequence"/>
</dbReference>
<reference evidence="2 3" key="1">
    <citation type="journal article" date="2019" name="Commun. Biol.">
        <title>The bagworm genome reveals a unique fibroin gene that provides high tensile strength.</title>
        <authorList>
            <person name="Kono N."/>
            <person name="Nakamura H."/>
            <person name="Ohtoshi R."/>
            <person name="Tomita M."/>
            <person name="Numata K."/>
            <person name="Arakawa K."/>
        </authorList>
    </citation>
    <scope>NUCLEOTIDE SEQUENCE [LARGE SCALE GENOMIC DNA]</scope>
</reference>
<evidence type="ECO:0000313" key="2">
    <source>
        <dbReference type="EMBL" id="GBP59390.1"/>
    </source>
</evidence>
<dbReference type="EMBL" id="BGZK01000760">
    <property type="protein sequence ID" value="GBP59390.1"/>
    <property type="molecule type" value="Genomic_DNA"/>
</dbReference>
<accession>A0A4C1X8M1</accession>
<sequence length="151" mass="16755">MRLRLRRKLVGRAAAPPARPRGVQVSVFYSVDRNVNHETRAADRPSVYPFAYTFVTLNVIEILISYSRIFDKESSKRHPLFVNKSSSACQALPLDTLTPSPTISTSGYLGVTYEDKNKRTSRDKCAKIAARGRERGARGTGGVDPPELLFG</sequence>
<evidence type="ECO:0000256" key="1">
    <source>
        <dbReference type="SAM" id="MobiDB-lite"/>
    </source>
</evidence>
<name>A0A4C1X8M1_EUMVA</name>
<keyword evidence="3" id="KW-1185">Reference proteome</keyword>
<feature type="region of interest" description="Disordered" evidence="1">
    <location>
        <begin position="131"/>
        <end position="151"/>
    </location>
</feature>
<evidence type="ECO:0000313" key="3">
    <source>
        <dbReference type="Proteomes" id="UP000299102"/>
    </source>
</evidence>
<gene>
    <name evidence="2" type="ORF">EVAR_47949_1</name>
</gene>